<dbReference type="AlphaFoldDB" id="A0A6J7F0I7"/>
<dbReference type="Pfam" id="PF04205">
    <property type="entry name" value="FMN_bind"/>
    <property type="match status" value="1"/>
</dbReference>
<feature type="domain" description="FMN-binding" evidence="1">
    <location>
        <begin position="122"/>
        <end position="201"/>
    </location>
</feature>
<sequence length="201" mass="20479">MSSKRPPVSLARRVWPAVAVAGASAAFVTALDRPTQFISDTVSLTGSQDSAVPATLLPAVDPTTTVAGQPVNPVAVTTIPPIPVSVPAPKTTTKAATTPAPAPAAGAGACTGQAINGPVVQTRWGPVQVQAQLTAAHRVCNVIALQTPNSHNRSVQINNYAKPILHKRAIAAGSAQFNGVSGATITSRGYQASLQYVIDHA</sequence>
<proteinExistence type="predicted"/>
<dbReference type="EMBL" id="CAFBLP010000055">
    <property type="protein sequence ID" value="CAB4885033.1"/>
    <property type="molecule type" value="Genomic_DNA"/>
</dbReference>
<dbReference type="GO" id="GO:0016020">
    <property type="term" value="C:membrane"/>
    <property type="evidence" value="ECO:0007669"/>
    <property type="project" value="InterPro"/>
</dbReference>
<name>A0A6J7F0I7_9ZZZZ</name>
<dbReference type="SMART" id="SM00900">
    <property type="entry name" value="FMN_bind"/>
    <property type="match status" value="1"/>
</dbReference>
<reference evidence="2" key="1">
    <citation type="submission" date="2020-05" db="EMBL/GenBank/DDBJ databases">
        <authorList>
            <person name="Chiriac C."/>
            <person name="Salcher M."/>
            <person name="Ghai R."/>
            <person name="Kavagutti S V."/>
        </authorList>
    </citation>
    <scope>NUCLEOTIDE SEQUENCE</scope>
</reference>
<dbReference type="GO" id="GO:0010181">
    <property type="term" value="F:FMN binding"/>
    <property type="evidence" value="ECO:0007669"/>
    <property type="project" value="InterPro"/>
</dbReference>
<dbReference type="InterPro" id="IPR007329">
    <property type="entry name" value="FMN-bd"/>
</dbReference>
<accession>A0A6J7F0I7</accession>
<gene>
    <name evidence="2" type="ORF">UFOPK3376_02036</name>
</gene>
<evidence type="ECO:0000313" key="2">
    <source>
        <dbReference type="EMBL" id="CAB4885033.1"/>
    </source>
</evidence>
<organism evidence="2">
    <name type="scientific">freshwater metagenome</name>
    <dbReference type="NCBI Taxonomy" id="449393"/>
    <lineage>
        <taxon>unclassified sequences</taxon>
        <taxon>metagenomes</taxon>
        <taxon>ecological metagenomes</taxon>
    </lineage>
</organism>
<evidence type="ECO:0000259" key="1">
    <source>
        <dbReference type="SMART" id="SM00900"/>
    </source>
</evidence>
<protein>
    <submittedName>
        <fullName evidence="2">Unannotated protein</fullName>
    </submittedName>
</protein>